<dbReference type="AlphaFoldDB" id="A0A1E4R8Q7"/>
<gene>
    <name evidence="1" type="ORF">BG258_13655</name>
</gene>
<dbReference type="OrthoDB" id="9789360at2"/>
<reference evidence="1 2" key="1">
    <citation type="submission" date="2016-09" db="EMBL/GenBank/DDBJ databases">
        <title>Draft genome sequence of the soil isolate, Lysinibacillus fusiformis M5, a potential hypoxanthine producer.</title>
        <authorList>
            <person name="Gallegos-Monterrosa R."/>
            <person name="Maroti G."/>
            <person name="Balint B."/>
            <person name="Kovacs A.T."/>
        </authorList>
    </citation>
    <scope>NUCLEOTIDE SEQUENCE [LARGE SCALE GENOMIC DNA]</scope>
    <source>
        <strain evidence="1 2">M5</strain>
    </source>
</reference>
<dbReference type="EMBL" id="MECQ01000001">
    <property type="protein sequence ID" value="ODV56866.1"/>
    <property type="molecule type" value="Genomic_DNA"/>
</dbReference>
<organism evidence="1 2">
    <name type="scientific">Lysinibacillus fusiformis</name>
    <dbReference type="NCBI Taxonomy" id="28031"/>
    <lineage>
        <taxon>Bacteria</taxon>
        <taxon>Bacillati</taxon>
        <taxon>Bacillota</taxon>
        <taxon>Bacilli</taxon>
        <taxon>Bacillales</taxon>
        <taxon>Bacillaceae</taxon>
        <taxon>Lysinibacillus</taxon>
    </lineage>
</organism>
<accession>A0A1E4R8Q7</accession>
<comment type="caution">
    <text evidence="1">The sequence shown here is derived from an EMBL/GenBank/DDBJ whole genome shotgun (WGS) entry which is preliminary data.</text>
</comment>
<dbReference type="Pfam" id="PF10094">
    <property type="entry name" value="DUF2332"/>
    <property type="match status" value="1"/>
</dbReference>
<name>A0A1E4R8Q7_9BACI</name>
<dbReference type="RefSeq" id="WP_069481842.1">
    <property type="nucleotide sequence ID" value="NZ_KV766182.1"/>
</dbReference>
<evidence type="ECO:0008006" key="3">
    <source>
        <dbReference type="Google" id="ProtNLM"/>
    </source>
</evidence>
<dbReference type="Proteomes" id="UP000094784">
    <property type="component" value="Unassembled WGS sequence"/>
</dbReference>
<dbReference type="PIRSF" id="PIRSF012608">
    <property type="entry name" value="UCP012608"/>
    <property type="match status" value="1"/>
</dbReference>
<proteinExistence type="predicted"/>
<sequence>MSYATLSRQFRIFAEQECVDSSPLYEHLANNIAVDEELLEIASMIPPNQPAPNLLLAAVQYLLGSLKDPLAKYYASLTATPLPIQGVYPVFKAFVMTHTAQLKSLFQEKLVQTNEIRRCAYLYPMMTDIYHKHQRPLAFIEIGASAGLQLGMDHYNYCYNRQLSIINTNNGCTISSENRGETLPATVSKPPVVCQRIGIDLNPIDLRQKEESQWLQALIWPEHHERRLLLNEALPIFGQLDIQFIKGDAIQLIKELSQTIAQEAMLVVYHTHVANQMPLSLRHELMEQLKEISMVRPLYHCYNNLFDLQLHQDYMHLGTIEPIRTMERPDGHARWFKWTNC</sequence>
<dbReference type="InterPro" id="IPR011200">
    <property type="entry name" value="UCP012608"/>
</dbReference>
<evidence type="ECO:0000313" key="1">
    <source>
        <dbReference type="EMBL" id="ODV56866.1"/>
    </source>
</evidence>
<evidence type="ECO:0000313" key="2">
    <source>
        <dbReference type="Proteomes" id="UP000094784"/>
    </source>
</evidence>
<protein>
    <recommendedName>
        <fullName evidence="3">DUF2332 domain-containing protein</fullName>
    </recommendedName>
</protein>